<protein>
    <submittedName>
        <fullName evidence="1">Uncharacterized protein</fullName>
    </submittedName>
</protein>
<organism evidence="1 2">
    <name type="scientific">Candidatus Nealsonbacteria bacterium RIFCSPLOWO2_01_FULL_43_32</name>
    <dbReference type="NCBI Taxonomy" id="1801672"/>
    <lineage>
        <taxon>Bacteria</taxon>
        <taxon>Candidatus Nealsoniibacteriota</taxon>
    </lineage>
</organism>
<evidence type="ECO:0000313" key="2">
    <source>
        <dbReference type="Proteomes" id="UP000178647"/>
    </source>
</evidence>
<dbReference type="AlphaFoldDB" id="A0A1G2EFE2"/>
<evidence type="ECO:0000313" key="1">
    <source>
        <dbReference type="EMBL" id="OGZ23908.1"/>
    </source>
</evidence>
<proteinExistence type="predicted"/>
<accession>A0A1G2EFE2</accession>
<name>A0A1G2EFE2_9BACT</name>
<comment type="caution">
    <text evidence="1">The sequence shown here is derived from an EMBL/GenBank/DDBJ whole genome shotgun (WGS) entry which is preliminary data.</text>
</comment>
<dbReference type="EMBL" id="MHMH01000022">
    <property type="protein sequence ID" value="OGZ23908.1"/>
    <property type="molecule type" value="Genomic_DNA"/>
</dbReference>
<gene>
    <name evidence="1" type="ORF">A2896_03110</name>
</gene>
<dbReference type="Proteomes" id="UP000178647">
    <property type="component" value="Unassembled WGS sequence"/>
</dbReference>
<sequence>MSTQKLPFEITPQIKRYLEEISNFNNEFFAHDSGKVFTQEFYLANEKPTHRLEESNQNFWKYLQENKAIKLVGKPTLKTVYYSDLDEGMVVPFQYRFKVLDIKPIEELLKRIKSDEEEIQKIDEVILAENYRPSKVEFDGQSAVLRYKTLSHKFQKGIRGDPPKLKLFKQLWDNRSHIRKGKKIAVGSTLDHVVLAVDLGFAQERHSYELNKELRNKFDQLVKDVKRPLKKKGFPLEIERKNGIQLVIVEK</sequence>
<dbReference type="STRING" id="1801672.A2896_03110"/>
<reference evidence="1 2" key="1">
    <citation type="journal article" date="2016" name="Nat. Commun.">
        <title>Thousands of microbial genomes shed light on interconnected biogeochemical processes in an aquifer system.</title>
        <authorList>
            <person name="Anantharaman K."/>
            <person name="Brown C.T."/>
            <person name="Hug L.A."/>
            <person name="Sharon I."/>
            <person name="Castelle C.J."/>
            <person name="Probst A.J."/>
            <person name="Thomas B.C."/>
            <person name="Singh A."/>
            <person name="Wilkins M.J."/>
            <person name="Karaoz U."/>
            <person name="Brodie E.L."/>
            <person name="Williams K.H."/>
            <person name="Hubbard S.S."/>
            <person name="Banfield J.F."/>
        </authorList>
    </citation>
    <scope>NUCLEOTIDE SEQUENCE [LARGE SCALE GENOMIC DNA]</scope>
</reference>